<gene>
    <name evidence="3" type="ORF">BT63DRAFT_85531</name>
</gene>
<sequence length="558" mass="62636">MSRPLEVITGSPSIEGITEASLDSTHSLKSSTHENGSENPSNSTRTNPWVAGLDAFTPTSLSTISETESVSTPTPAKKVANKLPAMALTIEELLGTPPKPDDRFIDFKDMIGRTFKFPFKGVRRWKDMKSVIQGLFVAHQFDGFRLDIFEGRYDIVNEQDNMHIIAPFWESLLKPGDKIKMAMWPNSSNGRRLLEPRPPGAMPMPMSIPAPPPAPGTLASPSGISMANSFLPPPPPPMSTPGDLIGTGFPPIYPYGKKKSKHSSHGIIYIPPPPPDVSKLNLSEVEVIDRAKFEAEDLETANQWVKELAPEYKGQPILRAPGMFRAPSGFRDAFKMKSEVLCGLLGLSPYHSATFIVHMLCKAEKSHYLRQEQWPDIMIVLLQTICEDHLHSSKHGIDRQTSQKRLSEDSVLMRCYRRGLLPLPEKGARFTSSTSEHRHREILRTASAAMNIWCGYSYVPVFVLNPAEDDLYPVYSDSGEQYASKLIDLNGLDIASLLKLEGFKITWTDIASKHLQLMYPNERDDTSERSYDSCRDRAESVTLYIYWFDFTEYEWLNP</sequence>
<feature type="region of interest" description="Disordered" evidence="1">
    <location>
        <begin position="209"/>
        <end position="238"/>
    </location>
</feature>
<dbReference type="Proteomes" id="UP000799302">
    <property type="component" value="Unassembled WGS sequence"/>
</dbReference>
<name>A0A6A6U0C8_9PEZI</name>
<organism evidence="3 4">
    <name type="scientific">Microthyrium microscopicum</name>
    <dbReference type="NCBI Taxonomy" id="703497"/>
    <lineage>
        <taxon>Eukaryota</taxon>
        <taxon>Fungi</taxon>
        <taxon>Dikarya</taxon>
        <taxon>Ascomycota</taxon>
        <taxon>Pezizomycotina</taxon>
        <taxon>Dothideomycetes</taxon>
        <taxon>Dothideomycetes incertae sedis</taxon>
        <taxon>Microthyriales</taxon>
        <taxon>Microthyriaceae</taxon>
        <taxon>Microthyrium</taxon>
    </lineage>
</organism>
<proteinExistence type="predicted"/>
<accession>A0A6A6U0C8</accession>
<keyword evidence="4" id="KW-1185">Reference proteome</keyword>
<dbReference type="Pfam" id="PF22893">
    <property type="entry name" value="ULD_2"/>
    <property type="match status" value="1"/>
</dbReference>
<feature type="domain" description="Ubiquitin-like" evidence="2">
    <location>
        <begin position="104"/>
        <end position="186"/>
    </location>
</feature>
<feature type="region of interest" description="Disordered" evidence="1">
    <location>
        <begin position="23"/>
        <end position="50"/>
    </location>
</feature>
<feature type="compositionally biased region" description="Polar residues" evidence="1">
    <location>
        <begin position="37"/>
        <end position="47"/>
    </location>
</feature>
<dbReference type="InterPro" id="IPR054464">
    <property type="entry name" value="ULD_fung"/>
</dbReference>
<dbReference type="EMBL" id="MU004241">
    <property type="protein sequence ID" value="KAF2665116.1"/>
    <property type="molecule type" value="Genomic_DNA"/>
</dbReference>
<evidence type="ECO:0000313" key="3">
    <source>
        <dbReference type="EMBL" id="KAF2665116.1"/>
    </source>
</evidence>
<protein>
    <recommendedName>
        <fullName evidence="2">Ubiquitin-like domain-containing protein</fullName>
    </recommendedName>
</protein>
<evidence type="ECO:0000313" key="4">
    <source>
        <dbReference type="Proteomes" id="UP000799302"/>
    </source>
</evidence>
<reference evidence="3" key="1">
    <citation type="journal article" date="2020" name="Stud. Mycol.">
        <title>101 Dothideomycetes genomes: a test case for predicting lifestyles and emergence of pathogens.</title>
        <authorList>
            <person name="Haridas S."/>
            <person name="Albert R."/>
            <person name="Binder M."/>
            <person name="Bloem J."/>
            <person name="Labutti K."/>
            <person name="Salamov A."/>
            <person name="Andreopoulos B."/>
            <person name="Baker S."/>
            <person name="Barry K."/>
            <person name="Bills G."/>
            <person name="Bluhm B."/>
            <person name="Cannon C."/>
            <person name="Castanera R."/>
            <person name="Culley D."/>
            <person name="Daum C."/>
            <person name="Ezra D."/>
            <person name="Gonzalez J."/>
            <person name="Henrissat B."/>
            <person name="Kuo A."/>
            <person name="Liang C."/>
            <person name="Lipzen A."/>
            <person name="Lutzoni F."/>
            <person name="Magnuson J."/>
            <person name="Mondo S."/>
            <person name="Nolan M."/>
            <person name="Ohm R."/>
            <person name="Pangilinan J."/>
            <person name="Park H.-J."/>
            <person name="Ramirez L."/>
            <person name="Alfaro M."/>
            <person name="Sun H."/>
            <person name="Tritt A."/>
            <person name="Yoshinaga Y."/>
            <person name="Zwiers L.-H."/>
            <person name="Turgeon B."/>
            <person name="Goodwin S."/>
            <person name="Spatafora J."/>
            <person name="Crous P."/>
            <person name="Grigoriev I."/>
        </authorList>
    </citation>
    <scope>NUCLEOTIDE SEQUENCE</scope>
    <source>
        <strain evidence="3">CBS 115976</strain>
    </source>
</reference>
<evidence type="ECO:0000256" key="1">
    <source>
        <dbReference type="SAM" id="MobiDB-lite"/>
    </source>
</evidence>
<evidence type="ECO:0000259" key="2">
    <source>
        <dbReference type="Pfam" id="PF22893"/>
    </source>
</evidence>
<dbReference type="AlphaFoldDB" id="A0A6A6U0C8"/>